<keyword evidence="5" id="KW-0663">Pyridoxal phosphate</keyword>
<dbReference type="AlphaFoldDB" id="G8R8V8"/>
<evidence type="ECO:0000256" key="5">
    <source>
        <dbReference type="ARBA" id="ARBA00022898"/>
    </source>
</evidence>
<dbReference type="OrthoDB" id="9802328at2"/>
<dbReference type="Gene3D" id="3.90.1150.10">
    <property type="entry name" value="Aspartate Aminotransferase, domain 1"/>
    <property type="match status" value="1"/>
</dbReference>
<evidence type="ECO:0000256" key="1">
    <source>
        <dbReference type="ARBA" id="ARBA00001933"/>
    </source>
</evidence>
<keyword evidence="8" id="KW-1185">Reference proteome</keyword>
<dbReference type="PATRIC" id="fig|926562.3.peg.2614"/>
<sequence length="382" mass="42916">MSQTIKSKLPNTGDTIFSVMSALAAEHNAINLSQGFPDFETDPVLLDLVNKYMHRGLNQYAPMPGVPELRQVVSDMVQRQTGHSYNPENEVTITHGATEAIAAAISCCVREGDEVIIFTPAYDCYAPMVELNGGTPIFVQLEFPNYNINWDIFKKQMTHRTKLIIINTPHNPSATLISKEDLVQLQEIVEGTNMLILSDEVYENIVFDGNEHHSASSFPALAERSFKIGSFGKSLHVTGWKLGYCAAPAQLMAEFRKVHQYMVFAVNTPMQYAIAEYLQHQERLEISAMYEGKRNTFLKAIEGSGFKPLPSKGTYFQLLDYSAISDKNEVEFAKELTTKHFVASIPMSVFYHIPQEHHVLRFCFAKNEETLHKAGSLLKNIG</sequence>
<comment type="similarity">
    <text evidence="2">Belongs to the class-I pyridoxal-phosphate-dependent aminotransferase family.</text>
</comment>
<evidence type="ECO:0000259" key="6">
    <source>
        <dbReference type="Pfam" id="PF00155"/>
    </source>
</evidence>
<evidence type="ECO:0000256" key="2">
    <source>
        <dbReference type="ARBA" id="ARBA00007441"/>
    </source>
</evidence>
<dbReference type="EMBL" id="CP003156">
    <property type="protein sequence ID" value="AEV33566.1"/>
    <property type="molecule type" value="Genomic_DNA"/>
</dbReference>
<reference evidence="7 8" key="1">
    <citation type="journal article" date="2012" name="Stand. Genomic Sci.">
        <title>Genome sequence of the orange-pigmented seawater bacterium Owenweeksia hongkongensis type strain (UST20020801(T)).</title>
        <authorList>
            <person name="Riedel T."/>
            <person name="Held B."/>
            <person name="Nolan M."/>
            <person name="Lucas S."/>
            <person name="Lapidus A."/>
            <person name="Tice H."/>
            <person name="Del Rio T.G."/>
            <person name="Cheng J.F."/>
            <person name="Han C."/>
            <person name="Tapia R."/>
            <person name="Goodwin L.A."/>
            <person name="Pitluck S."/>
            <person name="Liolios K."/>
            <person name="Mavromatis K."/>
            <person name="Pagani I."/>
            <person name="Ivanova N."/>
            <person name="Mikhailova N."/>
            <person name="Pati A."/>
            <person name="Chen A."/>
            <person name="Palaniappan K."/>
            <person name="Rohde M."/>
            <person name="Tindall B.J."/>
            <person name="Detter J.C."/>
            <person name="Goker M."/>
            <person name="Woyke T."/>
            <person name="Bristow J."/>
            <person name="Eisen J.A."/>
            <person name="Markowitz V."/>
            <person name="Hugenholtz P."/>
            <person name="Klenk H.P."/>
            <person name="Kyrpides N.C."/>
        </authorList>
    </citation>
    <scope>NUCLEOTIDE SEQUENCE</scope>
    <source>
        <strain evidence="8">DSM 17368 / JCM 12287 / NRRL B-23963</strain>
    </source>
</reference>
<evidence type="ECO:0000313" key="8">
    <source>
        <dbReference type="Proteomes" id="UP000005631"/>
    </source>
</evidence>
<dbReference type="RefSeq" id="WP_014202915.1">
    <property type="nucleotide sequence ID" value="NC_016599.1"/>
</dbReference>
<keyword evidence="3 7" id="KW-0032">Aminotransferase</keyword>
<dbReference type="InterPro" id="IPR015424">
    <property type="entry name" value="PyrdxlP-dep_Trfase"/>
</dbReference>
<feature type="domain" description="Aminotransferase class I/classII large" evidence="6">
    <location>
        <begin position="29"/>
        <end position="373"/>
    </location>
</feature>
<dbReference type="HOGENOM" id="CLU_017584_4_0_10"/>
<dbReference type="InterPro" id="IPR004839">
    <property type="entry name" value="Aminotransferase_I/II_large"/>
</dbReference>
<evidence type="ECO:0000256" key="4">
    <source>
        <dbReference type="ARBA" id="ARBA00022679"/>
    </source>
</evidence>
<evidence type="ECO:0000256" key="3">
    <source>
        <dbReference type="ARBA" id="ARBA00022576"/>
    </source>
</evidence>
<gene>
    <name evidence="7" type="ordered locus">Oweho_2598</name>
</gene>
<dbReference type="FunFam" id="3.40.640.10:FF:000033">
    <property type="entry name" value="Aspartate aminotransferase"/>
    <property type="match status" value="1"/>
</dbReference>
<dbReference type="Proteomes" id="UP000005631">
    <property type="component" value="Chromosome"/>
</dbReference>
<dbReference type="Pfam" id="PF00155">
    <property type="entry name" value="Aminotran_1_2"/>
    <property type="match status" value="1"/>
</dbReference>
<dbReference type="GO" id="GO:0005737">
    <property type="term" value="C:cytoplasm"/>
    <property type="evidence" value="ECO:0007669"/>
    <property type="project" value="TreeGrafter"/>
</dbReference>
<accession>G8R8V8</accession>
<dbReference type="PANTHER" id="PTHR43807">
    <property type="entry name" value="FI04487P"/>
    <property type="match status" value="1"/>
</dbReference>
<dbReference type="NCBIfam" id="NF006569">
    <property type="entry name" value="PRK09082.1"/>
    <property type="match status" value="1"/>
</dbReference>
<dbReference type="InterPro" id="IPR051326">
    <property type="entry name" value="Kynurenine-oxoglutarate_AT"/>
</dbReference>
<dbReference type="STRING" id="926562.Oweho_2598"/>
<proteinExistence type="inferred from homology"/>
<dbReference type="GO" id="GO:0030170">
    <property type="term" value="F:pyridoxal phosphate binding"/>
    <property type="evidence" value="ECO:0007669"/>
    <property type="project" value="InterPro"/>
</dbReference>
<comment type="cofactor">
    <cofactor evidence="1">
        <name>pyridoxal 5'-phosphate</name>
        <dbReference type="ChEBI" id="CHEBI:597326"/>
    </cofactor>
</comment>
<dbReference type="KEGG" id="oho:Oweho_2598"/>
<protein>
    <submittedName>
        <fullName evidence="7">Aspartate/tyrosine/aromatic aminotransferase</fullName>
    </submittedName>
</protein>
<dbReference type="InterPro" id="IPR015421">
    <property type="entry name" value="PyrdxlP-dep_Trfase_major"/>
</dbReference>
<keyword evidence="4 7" id="KW-0808">Transferase</keyword>
<evidence type="ECO:0000313" key="7">
    <source>
        <dbReference type="EMBL" id="AEV33566.1"/>
    </source>
</evidence>
<organism evidence="7 8">
    <name type="scientific">Owenweeksia hongkongensis (strain DSM 17368 / CIP 108786 / JCM 12287 / NRRL B-23963 / UST20020801)</name>
    <dbReference type="NCBI Taxonomy" id="926562"/>
    <lineage>
        <taxon>Bacteria</taxon>
        <taxon>Pseudomonadati</taxon>
        <taxon>Bacteroidota</taxon>
        <taxon>Flavobacteriia</taxon>
        <taxon>Flavobacteriales</taxon>
        <taxon>Owenweeksiaceae</taxon>
        <taxon>Owenweeksia</taxon>
    </lineage>
</organism>
<dbReference type="Gene3D" id="3.40.640.10">
    <property type="entry name" value="Type I PLP-dependent aspartate aminotransferase-like (Major domain)"/>
    <property type="match status" value="1"/>
</dbReference>
<dbReference type="SUPFAM" id="SSF53383">
    <property type="entry name" value="PLP-dependent transferases"/>
    <property type="match status" value="1"/>
</dbReference>
<dbReference type="GO" id="GO:0016212">
    <property type="term" value="F:kynurenine-oxoglutarate transaminase activity"/>
    <property type="evidence" value="ECO:0007669"/>
    <property type="project" value="TreeGrafter"/>
</dbReference>
<name>G8R8V8_OWEHD</name>
<dbReference type="InterPro" id="IPR015422">
    <property type="entry name" value="PyrdxlP-dep_Trfase_small"/>
</dbReference>
<dbReference type="eggNOG" id="COG0436">
    <property type="taxonomic scope" value="Bacteria"/>
</dbReference>
<dbReference type="CDD" id="cd00609">
    <property type="entry name" value="AAT_like"/>
    <property type="match status" value="1"/>
</dbReference>
<dbReference type="PANTHER" id="PTHR43807:SF20">
    <property type="entry name" value="FI04487P"/>
    <property type="match status" value="1"/>
</dbReference>